<dbReference type="AlphaFoldDB" id="A0A8R1XX38"/>
<keyword evidence="1" id="KW-0812">Transmembrane</keyword>
<keyword evidence="3" id="KW-1185">Reference proteome</keyword>
<feature type="transmembrane region" description="Helical" evidence="1">
    <location>
        <begin position="7"/>
        <end position="25"/>
    </location>
</feature>
<evidence type="ECO:0000256" key="1">
    <source>
        <dbReference type="SAM" id="Phobius"/>
    </source>
</evidence>
<dbReference type="EMBL" id="CMVM020000121">
    <property type="status" value="NOT_ANNOTATED_CDS"/>
    <property type="molecule type" value="Genomic_DNA"/>
</dbReference>
<keyword evidence="1" id="KW-1133">Transmembrane helix</keyword>
<accession>A0A8R1XX38</accession>
<sequence>MIMLTGKLHFFVTQFLMISVLHNLFELNYYQMFSQELFCKLLSDFFLRFIDETVSYGIAQNLFLRKMKIKNLRISMKNVRVCANINFNCRPERKKKRKNMRQR</sequence>
<keyword evidence="1" id="KW-0472">Membrane</keyword>
<reference evidence="3" key="1">
    <citation type="submission" date="2013-10" db="EMBL/GenBank/DDBJ databases">
        <title>Genome sequencing of Onchocerca volvulus.</title>
        <authorList>
            <person name="Cotton J."/>
            <person name="Tsai J."/>
            <person name="Stanley E."/>
            <person name="Tracey A."/>
            <person name="Holroyd N."/>
            <person name="Lustigman S."/>
            <person name="Berriman M."/>
        </authorList>
    </citation>
    <scope>NUCLEOTIDE SEQUENCE</scope>
</reference>
<organism evidence="2 3">
    <name type="scientific">Onchocerca volvulus</name>
    <dbReference type="NCBI Taxonomy" id="6282"/>
    <lineage>
        <taxon>Eukaryota</taxon>
        <taxon>Metazoa</taxon>
        <taxon>Ecdysozoa</taxon>
        <taxon>Nematoda</taxon>
        <taxon>Chromadorea</taxon>
        <taxon>Rhabditida</taxon>
        <taxon>Spirurina</taxon>
        <taxon>Spiruromorpha</taxon>
        <taxon>Filarioidea</taxon>
        <taxon>Onchocercidae</taxon>
        <taxon>Onchocerca</taxon>
    </lineage>
</organism>
<evidence type="ECO:0000313" key="2">
    <source>
        <dbReference type="EnsemblMetazoa" id="OVOC3724.1"/>
    </source>
</evidence>
<dbReference type="Proteomes" id="UP000024404">
    <property type="component" value="Unassembled WGS sequence"/>
</dbReference>
<proteinExistence type="predicted"/>
<evidence type="ECO:0000313" key="3">
    <source>
        <dbReference type="Proteomes" id="UP000024404"/>
    </source>
</evidence>
<dbReference type="EnsemblMetazoa" id="OVOC3724.1">
    <property type="protein sequence ID" value="OVOC3724.1"/>
    <property type="gene ID" value="WBGene00240533"/>
</dbReference>
<reference evidence="2" key="2">
    <citation type="submission" date="2022-06" db="UniProtKB">
        <authorList>
            <consortium name="EnsemblMetazoa"/>
        </authorList>
    </citation>
    <scope>IDENTIFICATION</scope>
</reference>
<protein>
    <submittedName>
        <fullName evidence="2">Uncharacterized protein</fullName>
    </submittedName>
</protein>
<name>A0A8R1XX38_ONCVO</name>